<proteinExistence type="inferred from homology"/>
<dbReference type="EMBL" id="FNED01000007">
    <property type="protein sequence ID" value="SDI77567.1"/>
    <property type="molecule type" value="Genomic_DNA"/>
</dbReference>
<evidence type="ECO:0000259" key="3">
    <source>
        <dbReference type="Pfam" id="PF01051"/>
    </source>
</evidence>
<name>A0A1G8NBW7_ANEMI</name>
<dbReference type="GO" id="GO:0003887">
    <property type="term" value="F:DNA-directed DNA polymerase activity"/>
    <property type="evidence" value="ECO:0007669"/>
    <property type="project" value="InterPro"/>
</dbReference>
<dbReference type="SUPFAM" id="SSF46785">
    <property type="entry name" value="Winged helix' DNA-binding domain"/>
    <property type="match status" value="2"/>
</dbReference>
<sequence>MSLGKTNDKLLVTKSNGLIEASYKLTTNEQRIILMLAAKVQPEDKEFTRYRIEVDEFVTLLGLKNKGVHNDIQEIIKGLMKKTFGIKKEKSLLYLHWLASAEYFVGQGYMELEFSPKLKPYLLQLKERFTTYRLYDVMQLRSVYSIRIYELLKQYAQIGTRFFDLADLKFILGIEKNEYERYGHFKSKVLKVAQKELAEKTDISFDFEEIKSGRKVAKINFIIQKREVEVQGELPLSEGEPGLISRLREFGLTEIQIDHIIKTYDEAYILDNLTIVERDYQSGKVKNLTGYAYKALEQDYRKNKTSLEKKQEKGRLNNASYIGVPEHIIEQQERQKAMEMQKNEENVESIEDKRKHVEELLVALGEKKG</sequence>
<dbReference type="Pfam" id="PF01051">
    <property type="entry name" value="Rep3_N"/>
    <property type="match status" value="1"/>
</dbReference>
<dbReference type="GO" id="GO:0006270">
    <property type="term" value="P:DNA replication initiation"/>
    <property type="evidence" value="ECO:0007669"/>
    <property type="project" value="InterPro"/>
</dbReference>
<dbReference type="InterPro" id="IPR036390">
    <property type="entry name" value="WH_DNA-bd_sf"/>
</dbReference>
<dbReference type="Pfam" id="PF21205">
    <property type="entry name" value="Rep3_C"/>
    <property type="match status" value="1"/>
</dbReference>
<evidence type="ECO:0000313" key="5">
    <source>
        <dbReference type="Proteomes" id="UP000182836"/>
    </source>
</evidence>
<reference evidence="4 5" key="1">
    <citation type="submission" date="2016-10" db="EMBL/GenBank/DDBJ databases">
        <authorList>
            <person name="de Groot N.N."/>
        </authorList>
    </citation>
    <scope>NUCLEOTIDE SEQUENCE [LARGE SCALE GENOMIC DNA]</scope>
    <source>
        <strain evidence="4 5">DSM 2895</strain>
    </source>
</reference>
<dbReference type="AlphaFoldDB" id="A0A1G8NBW7"/>
<feature type="coiled-coil region" evidence="2">
    <location>
        <begin position="340"/>
        <end position="367"/>
    </location>
</feature>
<organism evidence="4 5">
    <name type="scientific">Aneurinibacillus migulanus</name>
    <name type="common">Bacillus migulanus</name>
    <dbReference type="NCBI Taxonomy" id="47500"/>
    <lineage>
        <taxon>Bacteria</taxon>
        <taxon>Bacillati</taxon>
        <taxon>Bacillota</taxon>
        <taxon>Bacilli</taxon>
        <taxon>Bacillales</taxon>
        <taxon>Paenibacillaceae</taxon>
        <taxon>Aneurinibacillus group</taxon>
        <taxon>Aneurinibacillus</taxon>
    </lineage>
</organism>
<evidence type="ECO:0000256" key="1">
    <source>
        <dbReference type="ARBA" id="ARBA00038283"/>
    </source>
</evidence>
<comment type="similarity">
    <text evidence="1">Belongs to the initiator RepB protein family.</text>
</comment>
<feature type="domain" description="Initiator Rep protein WH1" evidence="3">
    <location>
        <begin position="12"/>
        <end position="153"/>
    </location>
</feature>
<dbReference type="Proteomes" id="UP000182836">
    <property type="component" value="Unassembled WGS sequence"/>
</dbReference>
<gene>
    <name evidence="4" type="ORF">SAMN04487909_107177</name>
</gene>
<accession>A0A1G8NBW7</accession>
<evidence type="ECO:0000256" key="2">
    <source>
        <dbReference type="SAM" id="Coils"/>
    </source>
</evidence>
<protein>
    <submittedName>
        <fullName evidence="4">Initiator Replication protein</fullName>
    </submittedName>
</protein>
<keyword evidence="2" id="KW-0175">Coiled coil</keyword>
<dbReference type="Gene3D" id="1.10.10.10">
    <property type="entry name" value="Winged helix-like DNA-binding domain superfamily/Winged helix DNA-binding domain"/>
    <property type="match status" value="2"/>
</dbReference>
<dbReference type="InterPro" id="IPR000525">
    <property type="entry name" value="Initiator_Rep_WH1"/>
</dbReference>
<dbReference type="InterPro" id="IPR036388">
    <property type="entry name" value="WH-like_DNA-bd_sf"/>
</dbReference>
<evidence type="ECO:0000313" key="4">
    <source>
        <dbReference type="EMBL" id="SDI77567.1"/>
    </source>
</evidence>